<dbReference type="GO" id="GO:0005829">
    <property type="term" value="C:cytosol"/>
    <property type="evidence" value="ECO:0007669"/>
    <property type="project" value="TreeGrafter"/>
</dbReference>
<dbReference type="InterPro" id="IPR011006">
    <property type="entry name" value="CheY-like_superfamily"/>
</dbReference>
<keyword evidence="2" id="KW-0597">Phosphoprotein</keyword>
<dbReference type="PANTHER" id="PTHR48111:SF3">
    <property type="entry name" value="TRANSCRIPTIONAL REGULATORY PROTEIN BTSR"/>
    <property type="match status" value="1"/>
</dbReference>
<dbReference type="Pfam" id="PF04397">
    <property type="entry name" value="LytTR"/>
    <property type="match status" value="1"/>
</dbReference>
<sequence length="239" mass="27113">MDVLIIDDEQPAREEIRHLLTQEADLRVVGECANAIEGISAINRHKPDVVFLDIQMPRISGLEMLSMLDPETLPRIVFLTAFDEYAVQAFDQDAFDYLLKPIDPARLDVTLRRLRRDRSPEQASALFQAAAPLKQIPCPGHLRVLLIKVDDVEFATSKASGVHITTHTGSEHFTELSLRTLEEKTPFLRCHRQYLVNPEHIREIAFQEGGGAEIITRSEHHLPVSRRLLPELKEKLGFA</sequence>
<dbReference type="GO" id="GO:0000156">
    <property type="term" value="F:phosphorelay response regulator activity"/>
    <property type="evidence" value="ECO:0007669"/>
    <property type="project" value="TreeGrafter"/>
</dbReference>
<dbReference type="CDD" id="cd17532">
    <property type="entry name" value="REC_LytTR_AlgR-like"/>
    <property type="match status" value="1"/>
</dbReference>
<gene>
    <name evidence="5" type="primary">yehT</name>
    <name evidence="5" type="ORF">GHK24_13035</name>
</gene>
<protein>
    <submittedName>
        <fullName evidence="5">Two-component system response regulator BtsR</fullName>
    </submittedName>
</protein>
<dbReference type="FunFam" id="3.40.50.2300:FF:000051">
    <property type="entry name" value="Two-component response regulator yehT"/>
    <property type="match status" value="1"/>
</dbReference>
<dbReference type="OrthoDB" id="236568at2"/>
<feature type="domain" description="Response regulatory" evidence="3">
    <location>
        <begin position="2"/>
        <end position="115"/>
    </location>
</feature>
<dbReference type="SUPFAM" id="SSF52172">
    <property type="entry name" value="CheY-like"/>
    <property type="match status" value="1"/>
</dbReference>
<dbReference type="AlphaFoldDB" id="A0A6L5JZG6"/>
<feature type="modified residue" description="4-aspartylphosphate" evidence="2">
    <location>
        <position position="53"/>
    </location>
</feature>
<comment type="caution">
    <text evidence="5">The sequence shown here is derived from an EMBL/GenBank/DDBJ whole genome shotgun (WGS) entry which is preliminary data.</text>
</comment>
<evidence type="ECO:0000313" key="5">
    <source>
        <dbReference type="EMBL" id="MQY52693.1"/>
    </source>
</evidence>
<dbReference type="GO" id="GO:0000976">
    <property type="term" value="F:transcription cis-regulatory region binding"/>
    <property type="evidence" value="ECO:0007669"/>
    <property type="project" value="TreeGrafter"/>
</dbReference>
<evidence type="ECO:0000259" key="4">
    <source>
        <dbReference type="PROSITE" id="PS50930"/>
    </source>
</evidence>
<dbReference type="SMART" id="SM00850">
    <property type="entry name" value="LytTR"/>
    <property type="match status" value="1"/>
</dbReference>
<dbReference type="Proteomes" id="UP000480275">
    <property type="component" value="Unassembled WGS sequence"/>
</dbReference>
<accession>A0A6L5JZG6</accession>
<dbReference type="InterPro" id="IPR039420">
    <property type="entry name" value="WalR-like"/>
</dbReference>
<dbReference type="NCBIfam" id="NF008677">
    <property type="entry name" value="PRK11697.1"/>
    <property type="match status" value="1"/>
</dbReference>
<dbReference type="Gene3D" id="3.40.50.2300">
    <property type="match status" value="1"/>
</dbReference>
<dbReference type="PANTHER" id="PTHR48111">
    <property type="entry name" value="REGULATOR OF RPOS"/>
    <property type="match status" value="1"/>
</dbReference>
<organism evidence="5 6">
    <name type="scientific">Rhodocyclus tenuis</name>
    <name type="common">Rhodospirillum tenue</name>
    <dbReference type="NCBI Taxonomy" id="1066"/>
    <lineage>
        <taxon>Bacteria</taxon>
        <taxon>Pseudomonadati</taxon>
        <taxon>Pseudomonadota</taxon>
        <taxon>Betaproteobacteria</taxon>
        <taxon>Rhodocyclales</taxon>
        <taxon>Rhodocyclaceae</taxon>
        <taxon>Rhodocyclus</taxon>
    </lineage>
</organism>
<evidence type="ECO:0000256" key="2">
    <source>
        <dbReference type="PROSITE-ProRule" id="PRU00169"/>
    </source>
</evidence>
<keyword evidence="1" id="KW-0238">DNA-binding</keyword>
<dbReference type="GO" id="GO:0006355">
    <property type="term" value="P:regulation of DNA-templated transcription"/>
    <property type="evidence" value="ECO:0007669"/>
    <property type="project" value="TreeGrafter"/>
</dbReference>
<reference evidence="5 6" key="1">
    <citation type="submission" date="2019-10" db="EMBL/GenBank/DDBJ databases">
        <title>Whole-genome sequence of the purple nonsulfur photosynthetic bacterium Rhodocyclus tenuis.</title>
        <authorList>
            <person name="Kyndt J.A."/>
            <person name="Meyer T.E."/>
        </authorList>
    </citation>
    <scope>NUCLEOTIDE SEQUENCE [LARGE SCALE GENOMIC DNA]</scope>
    <source>
        <strain evidence="5 6">DSM 110</strain>
    </source>
</reference>
<dbReference type="InterPro" id="IPR001789">
    <property type="entry name" value="Sig_transdc_resp-reg_receiver"/>
</dbReference>
<dbReference type="GO" id="GO:0032993">
    <property type="term" value="C:protein-DNA complex"/>
    <property type="evidence" value="ECO:0007669"/>
    <property type="project" value="TreeGrafter"/>
</dbReference>
<dbReference type="EMBL" id="WIXJ01000015">
    <property type="protein sequence ID" value="MQY52693.1"/>
    <property type="molecule type" value="Genomic_DNA"/>
</dbReference>
<evidence type="ECO:0000256" key="1">
    <source>
        <dbReference type="ARBA" id="ARBA00023125"/>
    </source>
</evidence>
<dbReference type="Gene3D" id="2.40.50.1020">
    <property type="entry name" value="LytTr DNA-binding domain"/>
    <property type="match status" value="1"/>
</dbReference>
<dbReference type="Pfam" id="PF00072">
    <property type="entry name" value="Response_reg"/>
    <property type="match status" value="1"/>
</dbReference>
<dbReference type="InterPro" id="IPR007492">
    <property type="entry name" value="LytTR_DNA-bd_dom"/>
</dbReference>
<evidence type="ECO:0000259" key="3">
    <source>
        <dbReference type="PROSITE" id="PS50110"/>
    </source>
</evidence>
<proteinExistence type="predicted"/>
<dbReference type="PROSITE" id="PS50930">
    <property type="entry name" value="HTH_LYTTR"/>
    <property type="match status" value="1"/>
</dbReference>
<evidence type="ECO:0000313" key="6">
    <source>
        <dbReference type="Proteomes" id="UP000480275"/>
    </source>
</evidence>
<dbReference type="SMART" id="SM00448">
    <property type="entry name" value="REC"/>
    <property type="match status" value="1"/>
</dbReference>
<feature type="domain" description="HTH LytTR-type" evidence="4">
    <location>
        <begin position="136"/>
        <end position="238"/>
    </location>
</feature>
<name>A0A6L5JZG6_RHOTE</name>
<dbReference type="PROSITE" id="PS50110">
    <property type="entry name" value="RESPONSE_REGULATORY"/>
    <property type="match status" value="1"/>
</dbReference>